<feature type="non-terminal residue" evidence="12">
    <location>
        <position position="70"/>
    </location>
</feature>
<protein>
    <recommendedName>
        <fullName evidence="10">C-C motif chemokine</fullName>
    </recommendedName>
</protein>
<evidence type="ECO:0000256" key="6">
    <source>
        <dbReference type="ARBA" id="ARBA00022729"/>
    </source>
</evidence>
<dbReference type="AlphaFoldDB" id="A0A852C526"/>
<gene>
    <name evidence="12" type="primary">Ccl17</name>
    <name evidence="12" type="ORF">RAMSUL_R13795</name>
</gene>
<proteinExistence type="inferred from homology"/>
<feature type="domain" description="Chemokine interleukin-8-like" evidence="11">
    <location>
        <begin position="6"/>
        <end position="64"/>
    </location>
</feature>
<dbReference type="GO" id="GO:0008009">
    <property type="term" value="F:chemokine activity"/>
    <property type="evidence" value="ECO:0007669"/>
    <property type="project" value="InterPro"/>
</dbReference>
<keyword evidence="6" id="KW-0732">Signal</keyword>
<dbReference type="GO" id="GO:0005615">
    <property type="term" value="C:extracellular space"/>
    <property type="evidence" value="ECO:0007669"/>
    <property type="project" value="UniProtKB-KW"/>
</dbReference>
<reference evidence="12" key="1">
    <citation type="submission" date="2019-09" db="EMBL/GenBank/DDBJ databases">
        <title>Bird 10,000 Genomes (B10K) Project - Family phase.</title>
        <authorList>
            <person name="Zhang G."/>
        </authorList>
    </citation>
    <scope>NUCLEOTIDE SEQUENCE</scope>
    <source>
        <strain evidence="12">B10K-DU-001-30</strain>
        <tissue evidence="12">Muscle</tissue>
    </source>
</reference>
<name>A0A852C526_9PICI</name>
<dbReference type="InterPro" id="IPR036048">
    <property type="entry name" value="Interleukin_8-like_sf"/>
</dbReference>
<evidence type="ECO:0000256" key="3">
    <source>
        <dbReference type="ARBA" id="ARBA00022500"/>
    </source>
</evidence>
<dbReference type="Proteomes" id="UP000611227">
    <property type="component" value="Unassembled WGS sequence"/>
</dbReference>
<dbReference type="EMBL" id="WBNM01019720">
    <property type="protein sequence ID" value="NXP75418.1"/>
    <property type="molecule type" value="Genomic_DNA"/>
</dbReference>
<dbReference type="CDD" id="cd00272">
    <property type="entry name" value="Chemokine_CC"/>
    <property type="match status" value="1"/>
</dbReference>
<dbReference type="InterPro" id="IPR001811">
    <property type="entry name" value="Chemokine_IL8-like_dom"/>
</dbReference>
<evidence type="ECO:0000313" key="13">
    <source>
        <dbReference type="Proteomes" id="UP000611227"/>
    </source>
</evidence>
<comment type="subcellular location">
    <subcellularLocation>
        <location evidence="1 10">Secreted</location>
    </subcellularLocation>
</comment>
<evidence type="ECO:0000256" key="5">
    <source>
        <dbReference type="ARBA" id="ARBA00022525"/>
    </source>
</evidence>
<comment type="function">
    <text evidence="9">Chemokine, which displays chemotactic activity for T lymphocytes, preferentially Th2 cells, but not monocytes or granulocytes. Therefore plays an important role in a wide range of inflammatory and immunological processes. Acts by binding to CCR4 at T-cell surface. Mediates GM-CSF/CSF2-driven pain and inflammation. In the brain, required to maintain the typical, highly branched morphology of hippocampal microglia under homeostatic conditions. May be important for the appropriate adaptation of microglial morphology and synaptic plasticity to acute lipopolysaccharide (LPS)-induced neuroinflammation. Plays a role in wound healing, mainly by inducing fibroblast migration into the wound.</text>
</comment>
<dbReference type="FunFam" id="2.40.50.40:FF:000002">
    <property type="entry name" value="C-C motif chemokine"/>
    <property type="match status" value="1"/>
</dbReference>
<dbReference type="PROSITE" id="PS00472">
    <property type="entry name" value="SMALL_CYTOKINES_CC"/>
    <property type="match status" value="1"/>
</dbReference>
<evidence type="ECO:0000313" key="12">
    <source>
        <dbReference type="EMBL" id="NXP75418.1"/>
    </source>
</evidence>
<evidence type="ECO:0000259" key="11">
    <source>
        <dbReference type="SMART" id="SM00199"/>
    </source>
</evidence>
<accession>A0A852C526</accession>
<keyword evidence="8" id="KW-0395">Inflammatory response</keyword>
<evidence type="ECO:0000256" key="1">
    <source>
        <dbReference type="ARBA" id="ARBA00004613"/>
    </source>
</evidence>
<evidence type="ECO:0000256" key="8">
    <source>
        <dbReference type="ARBA" id="ARBA00023198"/>
    </source>
</evidence>
<organism evidence="12 13">
    <name type="scientific">Ramphastos sulfuratus</name>
    <dbReference type="NCBI Taxonomy" id="322582"/>
    <lineage>
        <taxon>Eukaryota</taxon>
        <taxon>Metazoa</taxon>
        <taxon>Chordata</taxon>
        <taxon>Craniata</taxon>
        <taxon>Vertebrata</taxon>
        <taxon>Euteleostomi</taxon>
        <taxon>Archelosauria</taxon>
        <taxon>Archosauria</taxon>
        <taxon>Dinosauria</taxon>
        <taxon>Saurischia</taxon>
        <taxon>Theropoda</taxon>
        <taxon>Coelurosauria</taxon>
        <taxon>Aves</taxon>
        <taxon>Neognathae</taxon>
        <taxon>Neoaves</taxon>
        <taxon>Telluraves</taxon>
        <taxon>Coraciimorphae</taxon>
        <taxon>Piciformes</taxon>
        <taxon>Ramphastidae</taxon>
        <taxon>Ramphastos</taxon>
    </lineage>
</organism>
<comment type="similarity">
    <text evidence="2 10">Belongs to the intercrine beta (chemokine CC) family.</text>
</comment>
<dbReference type="Pfam" id="PF00048">
    <property type="entry name" value="IL8"/>
    <property type="match status" value="1"/>
</dbReference>
<dbReference type="GO" id="GO:0006955">
    <property type="term" value="P:immune response"/>
    <property type="evidence" value="ECO:0007669"/>
    <property type="project" value="InterPro"/>
</dbReference>
<keyword evidence="5 10" id="KW-0964">Secreted</keyword>
<dbReference type="InterPro" id="IPR039809">
    <property type="entry name" value="Chemokine_b/g/d"/>
</dbReference>
<keyword evidence="3 10" id="KW-0145">Chemotaxis</keyword>
<evidence type="ECO:0000256" key="9">
    <source>
        <dbReference type="ARBA" id="ARBA00046039"/>
    </source>
</evidence>
<evidence type="ECO:0000256" key="7">
    <source>
        <dbReference type="ARBA" id="ARBA00023157"/>
    </source>
</evidence>
<evidence type="ECO:0000256" key="10">
    <source>
        <dbReference type="RuleBase" id="RU361150"/>
    </source>
</evidence>
<keyword evidence="4 10" id="KW-0202">Cytokine</keyword>
<dbReference type="SMART" id="SM00199">
    <property type="entry name" value="SCY"/>
    <property type="match status" value="1"/>
</dbReference>
<keyword evidence="7" id="KW-1015">Disulfide bond</keyword>
<dbReference type="InterPro" id="IPR000827">
    <property type="entry name" value="Chemokine_CC_CS"/>
</dbReference>
<dbReference type="PANTHER" id="PTHR12015">
    <property type="entry name" value="SMALL INDUCIBLE CYTOKINE A"/>
    <property type="match status" value="1"/>
</dbReference>
<feature type="non-terminal residue" evidence="12">
    <location>
        <position position="1"/>
    </location>
</feature>
<dbReference type="Gene3D" id="2.40.50.40">
    <property type="match status" value="1"/>
</dbReference>
<sequence>AAPHSPVECCFKYLKGALRLSRLKGFYRTPTECFTPAVVFETRNGTKLCADPAQPWVTKAVGMLQKKKRT</sequence>
<dbReference type="PANTHER" id="PTHR12015:SF111">
    <property type="entry name" value="C-C MOTIF CHEMOKINE 17"/>
    <property type="match status" value="1"/>
</dbReference>
<keyword evidence="13" id="KW-1185">Reference proteome</keyword>
<evidence type="ECO:0000256" key="4">
    <source>
        <dbReference type="ARBA" id="ARBA00022514"/>
    </source>
</evidence>
<evidence type="ECO:0000256" key="2">
    <source>
        <dbReference type="ARBA" id="ARBA00010868"/>
    </source>
</evidence>
<dbReference type="SUPFAM" id="SSF54117">
    <property type="entry name" value="Interleukin 8-like chemokines"/>
    <property type="match status" value="1"/>
</dbReference>
<comment type="caution">
    <text evidence="12">The sequence shown here is derived from an EMBL/GenBank/DDBJ whole genome shotgun (WGS) entry which is preliminary data.</text>
</comment>
<dbReference type="GO" id="GO:0006954">
    <property type="term" value="P:inflammatory response"/>
    <property type="evidence" value="ECO:0007669"/>
    <property type="project" value="UniProtKB-KW"/>
</dbReference>